<dbReference type="InterPro" id="IPR001895">
    <property type="entry name" value="RASGEF_cat_dom"/>
</dbReference>
<dbReference type="AlphaFoldDB" id="A0A4W5PRL0"/>
<dbReference type="GO" id="GO:0005085">
    <property type="term" value="F:guanyl-nucleotide exchange factor activity"/>
    <property type="evidence" value="ECO:0007669"/>
    <property type="project" value="UniProtKB-KW"/>
</dbReference>
<dbReference type="PANTHER" id="PTHR23113">
    <property type="entry name" value="GUANINE NUCLEOTIDE EXCHANGE FACTOR"/>
    <property type="match status" value="1"/>
</dbReference>
<reference evidence="4" key="2">
    <citation type="submission" date="2025-08" db="UniProtKB">
        <authorList>
            <consortium name="Ensembl"/>
        </authorList>
    </citation>
    <scope>IDENTIFICATION</scope>
</reference>
<dbReference type="STRING" id="62062.ENSHHUP00000064275"/>
<evidence type="ECO:0000256" key="1">
    <source>
        <dbReference type="ARBA" id="ARBA00022658"/>
    </source>
</evidence>
<dbReference type="GO" id="GO:0007265">
    <property type="term" value="P:Ras protein signal transduction"/>
    <property type="evidence" value="ECO:0007669"/>
    <property type="project" value="TreeGrafter"/>
</dbReference>
<name>A0A4W5PRL0_9TELE</name>
<reference evidence="5" key="1">
    <citation type="submission" date="2018-06" db="EMBL/GenBank/DDBJ databases">
        <title>Genome assembly of Danube salmon.</title>
        <authorList>
            <person name="Macqueen D.J."/>
            <person name="Gundappa M.K."/>
        </authorList>
    </citation>
    <scope>NUCLEOTIDE SEQUENCE [LARGE SCALE GENOMIC DNA]</scope>
</reference>
<dbReference type="SMART" id="SM00147">
    <property type="entry name" value="RasGEF"/>
    <property type="match status" value="1"/>
</dbReference>
<reference evidence="4" key="3">
    <citation type="submission" date="2025-09" db="UniProtKB">
        <authorList>
            <consortium name="Ensembl"/>
        </authorList>
    </citation>
    <scope>IDENTIFICATION</scope>
</reference>
<feature type="domain" description="Ras-GEF" evidence="3">
    <location>
        <begin position="1"/>
        <end position="142"/>
    </location>
</feature>
<dbReference type="GeneTree" id="ENSGT00940000159883"/>
<dbReference type="Pfam" id="PF00617">
    <property type="entry name" value="RasGEF"/>
    <property type="match status" value="1"/>
</dbReference>
<organism evidence="4 5">
    <name type="scientific">Hucho hucho</name>
    <name type="common">huchen</name>
    <dbReference type="NCBI Taxonomy" id="62062"/>
    <lineage>
        <taxon>Eukaryota</taxon>
        <taxon>Metazoa</taxon>
        <taxon>Chordata</taxon>
        <taxon>Craniata</taxon>
        <taxon>Vertebrata</taxon>
        <taxon>Euteleostomi</taxon>
        <taxon>Actinopterygii</taxon>
        <taxon>Neopterygii</taxon>
        <taxon>Teleostei</taxon>
        <taxon>Protacanthopterygii</taxon>
        <taxon>Salmoniformes</taxon>
        <taxon>Salmonidae</taxon>
        <taxon>Salmoninae</taxon>
        <taxon>Hucho</taxon>
    </lineage>
</organism>
<evidence type="ECO:0000259" key="3">
    <source>
        <dbReference type="PROSITE" id="PS50009"/>
    </source>
</evidence>
<keyword evidence="5" id="KW-1185">Reference proteome</keyword>
<dbReference type="Gene3D" id="1.10.840.10">
    <property type="entry name" value="Ras guanine-nucleotide exchange factors catalytic domain"/>
    <property type="match status" value="1"/>
</dbReference>
<keyword evidence="1 2" id="KW-0344">Guanine-nucleotide releasing factor</keyword>
<dbReference type="Proteomes" id="UP000314982">
    <property type="component" value="Unassembled WGS sequence"/>
</dbReference>
<protein>
    <submittedName>
        <fullName evidence="4">RAS guanyl releasing protein 4</fullName>
    </submittedName>
</protein>
<sequence>MAVTGGLCHSSISRLKDTASLLPPDVTKALSEMTELLSSSSNYSNYRRVYSECSGFKVPILGVHLKDLISLNEALPDYLEEQKINLGKLQHLYSNISDLLSVHSCSPPFEANKDLLHLLTLSLDLYYTEDEIYELSYTKEPKNPKTQPVAPVKPPVVAEWGSGVTPRLDPDTISKHVKQMVDVSMSFCLSVLSNTQTLSKCISPDFSHPISPPTSQNPMEKKVREERPWSFFFSIWLQRRRGDRMQGIK</sequence>
<dbReference type="PANTHER" id="PTHR23113:SF157">
    <property type="entry name" value="RAS GUANYL-RELEASING PROTEIN 4"/>
    <property type="match status" value="1"/>
</dbReference>
<evidence type="ECO:0000313" key="5">
    <source>
        <dbReference type="Proteomes" id="UP000314982"/>
    </source>
</evidence>
<dbReference type="Ensembl" id="ENSHHUT00000066449.1">
    <property type="protein sequence ID" value="ENSHHUP00000064275.1"/>
    <property type="gene ID" value="ENSHHUG00000037932.1"/>
</dbReference>
<accession>A0A4W5PRL0</accession>
<dbReference type="GO" id="GO:0001945">
    <property type="term" value="P:lymph vessel development"/>
    <property type="evidence" value="ECO:0007669"/>
    <property type="project" value="Ensembl"/>
</dbReference>
<dbReference type="InterPro" id="IPR036964">
    <property type="entry name" value="RASGEF_cat_dom_sf"/>
</dbReference>
<proteinExistence type="predicted"/>
<evidence type="ECO:0000313" key="4">
    <source>
        <dbReference type="Ensembl" id="ENSHHUP00000064275.1"/>
    </source>
</evidence>
<dbReference type="GO" id="GO:0005886">
    <property type="term" value="C:plasma membrane"/>
    <property type="evidence" value="ECO:0007669"/>
    <property type="project" value="TreeGrafter"/>
</dbReference>
<evidence type="ECO:0000256" key="2">
    <source>
        <dbReference type="PROSITE-ProRule" id="PRU00168"/>
    </source>
</evidence>
<dbReference type="PROSITE" id="PS50009">
    <property type="entry name" value="RASGEF_CAT"/>
    <property type="match status" value="1"/>
</dbReference>
<dbReference type="SUPFAM" id="SSF48366">
    <property type="entry name" value="Ras GEF"/>
    <property type="match status" value="1"/>
</dbReference>
<dbReference type="InterPro" id="IPR023578">
    <property type="entry name" value="Ras_GEF_dom_sf"/>
</dbReference>
<dbReference type="InterPro" id="IPR008937">
    <property type="entry name" value="Ras-like_GEF"/>
</dbReference>